<accession>A0A7J7XPW2</accession>
<dbReference type="AlphaFoldDB" id="A0A7J7XPW2"/>
<proteinExistence type="predicted"/>
<organism evidence="2 3">
    <name type="scientific">Rhinolophus ferrumequinum</name>
    <name type="common">Greater horseshoe bat</name>
    <dbReference type="NCBI Taxonomy" id="59479"/>
    <lineage>
        <taxon>Eukaryota</taxon>
        <taxon>Metazoa</taxon>
        <taxon>Chordata</taxon>
        <taxon>Craniata</taxon>
        <taxon>Vertebrata</taxon>
        <taxon>Euteleostomi</taxon>
        <taxon>Mammalia</taxon>
        <taxon>Eutheria</taxon>
        <taxon>Laurasiatheria</taxon>
        <taxon>Chiroptera</taxon>
        <taxon>Yinpterochiroptera</taxon>
        <taxon>Rhinolophoidea</taxon>
        <taxon>Rhinolophidae</taxon>
        <taxon>Rhinolophinae</taxon>
        <taxon>Rhinolophus</taxon>
    </lineage>
</organism>
<reference evidence="2 3" key="1">
    <citation type="journal article" date="2020" name="Nature">
        <title>Six reference-quality genomes reveal evolution of bat adaptations.</title>
        <authorList>
            <person name="Jebb D."/>
            <person name="Huang Z."/>
            <person name="Pippel M."/>
            <person name="Hughes G.M."/>
            <person name="Lavrichenko K."/>
            <person name="Devanna P."/>
            <person name="Winkler S."/>
            <person name="Jermiin L.S."/>
            <person name="Skirmuntt E.C."/>
            <person name="Katzourakis A."/>
            <person name="Burkitt-Gray L."/>
            <person name="Ray D.A."/>
            <person name="Sullivan K.A.M."/>
            <person name="Roscito J.G."/>
            <person name="Kirilenko B.M."/>
            <person name="Davalos L.M."/>
            <person name="Corthals A.P."/>
            <person name="Power M.L."/>
            <person name="Jones G."/>
            <person name="Ransome R.D."/>
            <person name="Dechmann D.K.N."/>
            <person name="Locatelli A.G."/>
            <person name="Puechmaille S.J."/>
            <person name="Fedrigo O."/>
            <person name="Jarvis E.D."/>
            <person name="Hiller M."/>
            <person name="Vernes S.C."/>
            <person name="Myers E.W."/>
            <person name="Teeling E.C."/>
        </authorList>
    </citation>
    <scope>NUCLEOTIDE SEQUENCE [LARGE SCALE GENOMIC DNA]</scope>
    <source>
        <strain evidence="2">MRhiFer1</strain>
        <tissue evidence="2">Lung</tissue>
    </source>
</reference>
<dbReference type="EMBL" id="JACAGC010000008">
    <property type="protein sequence ID" value="KAF6351692.1"/>
    <property type="molecule type" value="Genomic_DNA"/>
</dbReference>
<feature type="region of interest" description="Disordered" evidence="1">
    <location>
        <begin position="67"/>
        <end position="170"/>
    </location>
</feature>
<protein>
    <submittedName>
        <fullName evidence="2">Uncharacterized protein</fullName>
    </submittedName>
</protein>
<evidence type="ECO:0000313" key="2">
    <source>
        <dbReference type="EMBL" id="KAF6351692.1"/>
    </source>
</evidence>
<sequence length="170" mass="18872">MPPTDDDMDPCVTQEMVNIGFQIEDALKKKTYNKVTATYLMLNAKQPKVQCCKILIRPFHSCDLNSSCPSPAQAVEPERSGLRQAEQQLKDQESGQKVVESAGLSASPKSRNATPGPSPRWRTPTPGGSPRWRTPTPRLSRRLLPTPAQSRSQNRELPLLPQARAEECHS</sequence>
<gene>
    <name evidence="2" type="ORF">mRhiFer1_010188</name>
</gene>
<dbReference type="Proteomes" id="UP000585614">
    <property type="component" value="Unassembled WGS sequence"/>
</dbReference>
<feature type="compositionally biased region" description="Low complexity" evidence="1">
    <location>
        <begin position="129"/>
        <end position="147"/>
    </location>
</feature>
<dbReference type="Gene3D" id="1.10.8.10">
    <property type="entry name" value="DNA helicase RuvA subunit, C-terminal domain"/>
    <property type="match status" value="1"/>
</dbReference>
<name>A0A7J7XPW2_RHIFE</name>
<comment type="caution">
    <text evidence="2">The sequence shown here is derived from an EMBL/GenBank/DDBJ whole genome shotgun (WGS) entry which is preliminary data.</text>
</comment>
<evidence type="ECO:0000256" key="1">
    <source>
        <dbReference type="SAM" id="MobiDB-lite"/>
    </source>
</evidence>
<evidence type="ECO:0000313" key="3">
    <source>
        <dbReference type="Proteomes" id="UP000585614"/>
    </source>
</evidence>